<comment type="caution">
    <text evidence="2">The sequence shown here is derived from an EMBL/GenBank/DDBJ whole genome shotgun (WGS) entry which is preliminary data.</text>
</comment>
<evidence type="ECO:0000313" key="3">
    <source>
        <dbReference type="Proteomes" id="UP000789524"/>
    </source>
</evidence>
<evidence type="ECO:0000256" key="1">
    <source>
        <dbReference type="SAM" id="MobiDB-lite"/>
    </source>
</evidence>
<gene>
    <name evidence="2" type="ORF">DCHRY22_LOCUS6581</name>
</gene>
<organism evidence="2 3">
    <name type="scientific">Danaus chrysippus</name>
    <name type="common">African queen</name>
    <dbReference type="NCBI Taxonomy" id="151541"/>
    <lineage>
        <taxon>Eukaryota</taxon>
        <taxon>Metazoa</taxon>
        <taxon>Ecdysozoa</taxon>
        <taxon>Arthropoda</taxon>
        <taxon>Hexapoda</taxon>
        <taxon>Insecta</taxon>
        <taxon>Pterygota</taxon>
        <taxon>Neoptera</taxon>
        <taxon>Endopterygota</taxon>
        <taxon>Lepidoptera</taxon>
        <taxon>Glossata</taxon>
        <taxon>Ditrysia</taxon>
        <taxon>Papilionoidea</taxon>
        <taxon>Nymphalidae</taxon>
        <taxon>Danainae</taxon>
        <taxon>Danaini</taxon>
        <taxon>Danaina</taxon>
        <taxon>Danaus</taxon>
        <taxon>Anosia</taxon>
    </lineage>
</organism>
<feature type="region of interest" description="Disordered" evidence="1">
    <location>
        <begin position="99"/>
        <end position="145"/>
    </location>
</feature>
<feature type="compositionally biased region" description="Basic and acidic residues" evidence="1">
    <location>
        <begin position="108"/>
        <end position="145"/>
    </location>
</feature>
<reference evidence="2" key="1">
    <citation type="submission" date="2021-09" db="EMBL/GenBank/DDBJ databases">
        <authorList>
            <person name="Martin H S."/>
        </authorList>
    </citation>
    <scope>NUCLEOTIDE SEQUENCE</scope>
</reference>
<sequence>MFIQPLAPPPPPPPPSTPLEASVDTYSKPSMLAGLAARMMRASVVKVILPVDEVKFVKGADVKWLLGVPGIINLVIITNSVQGECYGREVLRSPLTDIQTHRHRHTDTHRDTETDTHRDTETDTHRDTETDTHRDTETDTHRDTVVKIRVTSGY</sequence>
<dbReference type="Proteomes" id="UP000789524">
    <property type="component" value="Unassembled WGS sequence"/>
</dbReference>
<feature type="region of interest" description="Disordered" evidence="1">
    <location>
        <begin position="1"/>
        <end position="21"/>
    </location>
</feature>
<keyword evidence="3" id="KW-1185">Reference proteome</keyword>
<dbReference type="EMBL" id="CAKASE010000054">
    <property type="protein sequence ID" value="CAG9565814.1"/>
    <property type="molecule type" value="Genomic_DNA"/>
</dbReference>
<name>A0A8J2VSD7_9NEOP</name>
<protein>
    <submittedName>
        <fullName evidence="2">(African queen) hypothetical protein</fullName>
    </submittedName>
</protein>
<feature type="compositionally biased region" description="Pro residues" evidence="1">
    <location>
        <begin position="1"/>
        <end position="17"/>
    </location>
</feature>
<dbReference type="AlphaFoldDB" id="A0A8J2VSD7"/>
<accession>A0A8J2VSD7</accession>
<evidence type="ECO:0000313" key="2">
    <source>
        <dbReference type="EMBL" id="CAG9565814.1"/>
    </source>
</evidence>
<proteinExistence type="predicted"/>